<sequence length="99" mass="10826">MSGNSQGHSGNPGRPIDPDTGNGKGRAPPLIAHYSHSAGAMKASSHRETYSWRGGSRLVWAGMRRTPRIDKAFQRPKKRAVFEVQNKPKATQPVHGQLN</sequence>
<dbReference type="Proteomes" id="UP001271007">
    <property type="component" value="Unassembled WGS sequence"/>
</dbReference>
<organism evidence="2 3">
    <name type="scientific">Extremus antarcticus</name>
    <dbReference type="NCBI Taxonomy" id="702011"/>
    <lineage>
        <taxon>Eukaryota</taxon>
        <taxon>Fungi</taxon>
        <taxon>Dikarya</taxon>
        <taxon>Ascomycota</taxon>
        <taxon>Pezizomycotina</taxon>
        <taxon>Dothideomycetes</taxon>
        <taxon>Dothideomycetidae</taxon>
        <taxon>Mycosphaerellales</taxon>
        <taxon>Extremaceae</taxon>
        <taxon>Extremus</taxon>
    </lineage>
</organism>
<gene>
    <name evidence="2" type="ORF">LTR09_003887</name>
</gene>
<dbReference type="AlphaFoldDB" id="A0AAJ0GE10"/>
<reference evidence="2" key="1">
    <citation type="submission" date="2023-04" db="EMBL/GenBank/DDBJ databases">
        <title>Black Yeasts Isolated from many extreme environments.</title>
        <authorList>
            <person name="Coleine C."/>
            <person name="Stajich J.E."/>
            <person name="Selbmann L."/>
        </authorList>
    </citation>
    <scope>NUCLEOTIDE SEQUENCE</scope>
    <source>
        <strain evidence="2">CCFEE 5312</strain>
    </source>
</reference>
<dbReference type="EMBL" id="JAWDJX010000009">
    <property type="protein sequence ID" value="KAK3055334.1"/>
    <property type="molecule type" value="Genomic_DNA"/>
</dbReference>
<comment type="caution">
    <text evidence="2">The sequence shown here is derived from an EMBL/GenBank/DDBJ whole genome shotgun (WGS) entry which is preliminary data.</text>
</comment>
<feature type="region of interest" description="Disordered" evidence="1">
    <location>
        <begin position="1"/>
        <end position="31"/>
    </location>
</feature>
<name>A0AAJ0GE10_9PEZI</name>
<evidence type="ECO:0000313" key="3">
    <source>
        <dbReference type="Proteomes" id="UP001271007"/>
    </source>
</evidence>
<evidence type="ECO:0000256" key="1">
    <source>
        <dbReference type="SAM" id="MobiDB-lite"/>
    </source>
</evidence>
<protein>
    <submittedName>
        <fullName evidence="2">Uncharacterized protein</fullName>
    </submittedName>
</protein>
<proteinExistence type="predicted"/>
<evidence type="ECO:0000313" key="2">
    <source>
        <dbReference type="EMBL" id="KAK3055334.1"/>
    </source>
</evidence>
<accession>A0AAJ0GE10</accession>
<keyword evidence="3" id="KW-1185">Reference proteome</keyword>